<evidence type="ECO:0000313" key="3">
    <source>
        <dbReference type="Proteomes" id="UP001166585"/>
    </source>
</evidence>
<accession>A0ABS5RDL2</accession>
<feature type="domain" description="CheW-like" evidence="1">
    <location>
        <begin position="46"/>
        <end position="170"/>
    </location>
</feature>
<dbReference type="RefSeq" id="WP_213756409.1">
    <property type="nucleotide sequence ID" value="NZ_JAHCQH010000020.1"/>
</dbReference>
<reference evidence="2" key="1">
    <citation type="submission" date="2021-05" db="EMBL/GenBank/DDBJ databases">
        <authorList>
            <person name="Sun Q."/>
            <person name="Inoue M."/>
        </authorList>
    </citation>
    <scope>NUCLEOTIDE SEQUENCE</scope>
    <source>
        <strain evidence="2">VKM B-3255</strain>
    </source>
</reference>
<evidence type="ECO:0000259" key="1">
    <source>
        <dbReference type="Pfam" id="PF01584"/>
    </source>
</evidence>
<dbReference type="InterPro" id="IPR002545">
    <property type="entry name" value="CheW-lke_dom"/>
</dbReference>
<gene>
    <name evidence="2" type="ORF">KIP89_15090</name>
</gene>
<keyword evidence="3" id="KW-1185">Reference proteome</keyword>
<dbReference type="Proteomes" id="UP001166585">
    <property type="component" value="Unassembled WGS sequence"/>
</dbReference>
<organism evidence="2 3">
    <name type="scientific">Ancylobacter radicis</name>
    <dbReference type="NCBI Taxonomy" id="2836179"/>
    <lineage>
        <taxon>Bacteria</taxon>
        <taxon>Pseudomonadati</taxon>
        <taxon>Pseudomonadota</taxon>
        <taxon>Alphaproteobacteria</taxon>
        <taxon>Hyphomicrobiales</taxon>
        <taxon>Xanthobacteraceae</taxon>
        <taxon>Ancylobacter</taxon>
    </lineage>
</organism>
<proteinExistence type="predicted"/>
<comment type="caution">
    <text evidence="2">The sequence shown here is derived from an EMBL/GenBank/DDBJ whole genome shotgun (WGS) entry which is preliminary data.</text>
</comment>
<evidence type="ECO:0000313" key="2">
    <source>
        <dbReference type="EMBL" id="MBS9478437.1"/>
    </source>
</evidence>
<dbReference type="Pfam" id="PF01584">
    <property type="entry name" value="CheW"/>
    <property type="match status" value="1"/>
</dbReference>
<dbReference type="InterPro" id="IPR036061">
    <property type="entry name" value="CheW-like_dom_sf"/>
</dbReference>
<dbReference type="SUPFAM" id="SSF50341">
    <property type="entry name" value="CheW-like"/>
    <property type="match status" value="1"/>
</dbReference>
<protein>
    <submittedName>
        <fullName evidence="2">Chemotaxis protein CheW</fullName>
    </submittedName>
</protein>
<sequence>MSPPELTSAGPHVVPQAVRAWPAAAPLSGAPVAAAPVPLAEPGRAEVLVFAFRDMRFALPSASVVEVVPLEGARWDKMARMAAAGTLGVSGLPLIRLAVRLGFAPERPARGALVLFGTAGKVRATVLIDDMPRRMMANLELMPAAWRQDFWPCEDLVGGVARLPDGGQAALVELPIGVVQPRPPVAEPRRDSAHLLVRAGRTEPEAVRVAALRGMSPIDDIHRGAGIVSLKPGRRMLLLIGGEGDALAVDEVLGLAPQGRVERVDGARYLATAGGRYRLLEPGETVPAPARTCRVLVAAPEGEARAGLRDLVRAMGHDVSLADDPRAAELAGGRFDIILFDLDAYGTAAGITGSARRIGLSARVEAGRPDGFHAVVATGDVVALIAAMLPDAATA</sequence>
<name>A0ABS5RDL2_9HYPH</name>
<dbReference type="EMBL" id="JAHCQH010000020">
    <property type="protein sequence ID" value="MBS9478437.1"/>
    <property type="molecule type" value="Genomic_DNA"/>
</dbReference>